<accession>A0A4U6TMX7</accession>
<reference evidence="3" key="1">
    <citation type="submission" date="2019-03" db="EMBL/GenBank/DDBJ databases">
        <title>WGS assembly of Setaria viridis.</title>
        <authorList>
            <person name="Huang P."/>
            <person name="Jenkins J."/>
            <person name="Grimwood J."/>
            <person name="Barry K."/>
            <person name="Healey A."/>
            <person name="Mamidi S."/>
            <person name="Sreedasyam A."/>
            <person name="Shu S."/>
            <person name="Feldman M."/>
            <person name="Wu J."/>
            <person name="Yu Y."/>
            <person name="Chen C."/>
            <person name="Johnson J."/>
            <person name="Rokhsar D."/>
            <person name="Baxter I."/>
            <person name="Schmutz J."/>
            <person name="Brutnell T."/>
            <person name="Kellogg E."/>
        </authorList>
    </citation>
    <scope>NUCLEOTIDE SEQUENCE [LARGE SCALE GENOMIC DNA]</scope>
</reference>
<evidence type="ECO:0000313" key="4">
    <source>
        <dbReference type="Proteomes" id="UP000298652"/>
    </source>
</evidence>
<gene>
    <name evidence="3" type="ORF">SEVIR_8G249720v2</name>
</gene>
<evidence type="ECO:0000313" key="3">
    <source>
        <dbReference type="EMBL" id="TKW02555.1"/>
    </source>
</evidence>
<feature type="domain" description="Disease resistance R13L4/SHOC-2-like LRR" evidence="2">
    <location>
        <begin position="61"/>
        <end position="180"/>
    </location>
</feature>
<dbReference type="InterPro" id="IPR032675">
    <property type="entry name" value="LRR_dom_sf"/>
</dbReference>
<dbReference type="OMA" id="CSWIREL"/>
<organism evidence="3 4">
    <name type="scientific">Setaria viridis</name>
    <name type="common">Green bristlegrass</name>
    <name type="synonym">Setaria italica subsp. viridis</name>
    <dbReference type="NCBI Taxonomy" id="4556"/>
    <lineage>
        <taxon>Eukaryota</taxon>
        <taxon>Viridiplantae</taxon>
        <taxon>Streptophyta</taxon>
        <taxon>Embryophyta</taxon>
        <taxon>Tracheophyta</taxon>
        <taxon>Spermatophyta</taxon>
        <taxon>Magnoliopsida</taxon>
        <taxon>Liliopsida</taxon>
        <taxon>Poales</taxon>
        <taxon>Poaceae</taxon>
        <taxon>PACMAD clade</taxon>
        <taxon>Panicoideae</taxon>
        <taxon>Panicodae</taxon>
        <taxon>Paniceae</taxon>
        <taxon>Cenchrinae</taxon>
        <taxon>Setaria</taxon>
    </lineage>
</organism>
<proteinExistence type="predicted"/>
<keyword evidence="4" id="KW-1185">Reference proteome</keyword>
<dbReference type="EMBL" id="CM016559">
    <property type="protein sequence ID" value="TKW02555.1"/>
    <property type="molecule type" value="Genomic_DNA"/>
</dbReference>
<dbReference type="InterPro" id="IPR055414">
    <property type="entry name" value="LRR_R13L4/SHOC2-like"/>
</dbReference>
<dbReference type="SUPFAM" id="SSF52058">
    <property type="entry name" value="L domain-like"/>
    <property type="match status" value="1"/>
</dbReference>
<dbReference type="PANTHER" id="PTHR47186">
    <property type="entry name" value="LEUCINE-RICH REPEAT-CONTAINING PROTEIN 57"/>
    <property type="match status" value="1"/>
</dbReference>
<evidence type="ECO:0000256" key="1">
    <source>
        <dbReference type="ARBA" id="ARBA00022737"/>
    </source>
</evidence>
<keyword evidence="1" id="KW-0677">Repeat</keyword>
<dbReference type="Gramene" id="TKW02555">
    <property type="protein sequence ID" value="TKW02555"/>
    <property type="gene ID" value="SEVIR_8G249720v2"/>
</dbReference>
<dbReference type="PANTHER" id="PTHR47186:SF3">
    <property type="entry name" value="OS09G0267800 PROTEIN"/>
    <property type="match status" value="1"/>
</dbReference>
<dbReference type="Pfam" id="PF23598">
    <property type="entry name" value="LRR_14"/>
    <property type="match status" value="1"/>
</dbReference>
<dbReference type="Gene3D" id="3.80.10.10">
    <property type="entry name" value="Ribonuclease Inhibitor"/>
    <property type="match status" value="1"/>
</dbReference>
<dbReference type="AlphaFoldDB" id="A0A4U6TMX7"/>
<sequence>MERYTMHDLVHDPATLIMGDELIVSNVASKNNKAHSHKYCRYASVTKYDHTTRLSNVLPSKVRSLHFSDSGNLNLSYGAFSFAKCLRILDFSGCSGILLPASIGQLKQLKYLTAPRMQNKVLPVFMTELSRLQYLNLDGSAQISGLSESIGKLGSLRYLGLSGCSRIRELPASLGNLTNL</sequence>
<dbReference type="Proteomes" id="UP000298652">
    <property type="component" value="Chromosome 8"/>
</dbReference>
<protein>
    <recommendedName>
        <fullName evidence="2">Disease resistance R13L4/SHOC-2-like LRR domain-containing protein</fullName>
    </recommendedName>
</protein>
<name>A0A4U6TMX7_SETVI</name>
<evidence type="ECO:0000259" key="2">
    <source>
        <dbReference type="Pfam" id="PF23598"/>
    </source>
</evidence>